<evidence type="ECO:0000256" key="3">
    <source>
        <dbReference type="ARBA" id="ARBA00022729"/>
    </source>
</evidence>
<dbReference type="InterPro" id="IPR050824">
    <property type="entry name" value="Thiol_disulfide_DsbA"/>
</dbReference>
<organism evidence="7 8">
    <name type="scientific">Pseudomarimonas arenosa</name>
    <dbReference type="NCBI Taxonomy" id="2774145"/>
    <lineage>
        <taxon>Bacteria</taxon>
        <taxon>Pseudomonadati</taxon>
        <taxon>Pseudomonadota</taxon>
        <taxon>Gammaproteobacteria</taxon>
        <taxon>Lysobacterales</taxon>
        <taxon>Lysobacteraceae</taxon>
        <taxon>Pseudomarimonas</taxon>
    </lineage>
</organism>
<keyword evidence="8" id="KW-1185">Reference proteome</keyword>
<dbReference type="InterPro" id="IPR001853">
    <property type="entry name" value="DSBA-like_thioredoxin_dom"/>
</dbReference>
<dbReference type="RefSeq" id="WP_192031060.1">
    <property type="nucleotide sequence ID" value="NZ_JACYTR010000058.1"/>
</dbReference>
<proteinExistence type="inferred from homology"/>
<accession>A0AAW3ZNC8</accession>
<dbReference type="CDD" id="cd03019">
    <property type="entry name" value="DsbA_DsbA"/>
    <property type="match status" value="1"/>
</dbReference>
<evidence type="ECO:0000256" key="5">
    <source>
        <dbReference type="ARBA" id="ARBA00023284"/>
    </source>
</evidence>
<evidence type="ECO:0000313" key="7">
    <source>
        <dbReference type="EMBL" id="MBD8527640.1"/>
    </source>
</evidence>
<evidence type="ECO:0000256" key="4">
    <source>
        <dbReference type="ARBA" id="ARBA00023157"/>
    </source>
</evidence>
<dbReference type="InterPro" id="IPR036249">
    <property type="entry name" value="Thioredoxin-like_sf"/>
</dbReference>
<dbReference type="InterPro" id="IPR023205">
    <property type="entry name" value="DsbA/DsbL"/>
</dbReference>
<dbReference type="Proteomes" id="UP000613768">
    <property type="component" value="Unassembled WGS sequence"/>
</dbReference>
<feature type="domain" description="DSBA-like thioredoxin" evidence="6">
    <location>
        <begin position="89"/>
        <end position="177"/>
    </location>
</feature>
<dbReference type="EMBL" id="JACYTR010000058">
    <property type="protein sequence ID" value="MBD8527640.1"/>
    <property type="molecule type" value="Genomic_DNA"/>
</dbReference>
<name>A0AAW3ZNC8_9GAMM</name>
<comment type="similarity">
    <text evidence="1">Belongs to the thioredoxin family. DsbA subfamily.</text>
</comment>
<dbReference type="PANTHER" id="PTHR35891:SF2">
    <property type="entry name" value="THIOL:DISULFIDE INTERCHANGE PROTEIN DSBA"/>
    <property type="match status" value="1"/>
</dbReference>
<dbReference type="GO" id="GO:0016491">
    <property type="term" value="F:oxidoreductase activity"/>
    <property type="evidence" value="ECO:0007669"/>
    <property type="project" value="InterPro"/>
</dbReference>
<evidence type="ECO:0000259" key="6">
    <source>
        <dbReference type="Pfam" id="PF01323"/>
    </source>
</evidence>
<reference evidence="7 8" key="1">
    <citation type="submission" date="2020-09" db="EMBL/GenBank/DDBJ databases">
        <title>Pseudoxanthomonas sp. CAU 1598 isolated from sand of Yaerae Beach.</title>
        <authorList>
            <person name="Kim W."/>
        </authorList>
    </citation>
    <scope>NUCLEOTIDE SEQUENCE [LARGE SCALE GENOMIC DNA]</scope>
    <source>
        <strain evidence="7 8">CAU 1598</strain>
    </source>
</reference>
<gene>
    <name evidence="7" type="ORF">IFO71_17990</name>
</gene>
<dbReference type="Pfam" id="PF01323">
    <property type="entry name" value="DSBA"/>
    <property type="match status" value="1"/>
</dbReference>
<evidence type="ECO:0000313" key="8">
    <source>
        <dbReference type="Proteomes" id="UP000613768"/>
    </source>
</evidence>
<dbReference type="Gene3D" id="3.40.30.10">
    <property type="entry name" value="Glutaredoxin"/>
    <property type="match status" value="1"/>
</dbReference>
<protein>
    <recommendedName>
        <fullName evidence="2">Thiol:disulfide interchange protein DsbA</fullName>
    </recommendedName>
</protein>
<evidence type="ECO:0000256" key="2">
    <source>
        <dbReference type="ARBA" id="ARBA00013831"/>
    </source>
</evidence>
<keyword evidence="5" id="KW-0676">Redox-active center</keyword>
<dbReference type="SUPFAM" id="SSF52833">
    <property type="entry name" value="Thioredoxin-like"/>
    <property type="match status" value="1"/>
</dbReference>
<evidence type="ECO:0000256" key="1">
    <source>
        <dbReference type="ARBA" id="ARBA00005791"/>
    </source>
</evidence>
<sequence>MKLRSPVMFGMLLLLLAGTLRAEVTERLSKEFIPPANEDKIEVIEVFGYWCIHCATLRQPLEDWGKAQSTDVHLRYLPAVFSGGMEDELARAFFAAEAMGVLSTLHEPLFNAVAVTRRVRDRAGILATVEQAGIDSALFASTMDSFSVRAKANQSKSLMPRYGIGVTPTLIIQGRTLLEPSTGGLDAMLKRADELVAEARARRASP</sequence>
<comment type="caution">
    <text evidence="7">The sequence shown here is derived from an EMBL/GenBank/DDBJ whole genome shotgun (WGS) entry which is preliminary data.</text>
</comment>
<dbReference type="AlphaFoldDB" id="A0AAW3ZNC8"/>
<keyword evidence="4" id="KW-1015">Disulfide bond</keyword>
<dbReference type="PANTHER" id="PTHR35891">
    <property type="entry name" value="THIOL:DISULFIDE INTERCHANGE PROTEIN DSBA"/>
    <property type="match status" value="1"/>
</dbReference>
<keyword evidence="3" id="KW-0732">Signal</keyword>